<dbReference type="Proteomes" id="UP000005459">
    <property type="component" value="Unassembled WGS sequence"/>
</dbReference>
<accession>F9UE91</accession>
<gene>
    <name evidence="1" type="ORF">ThimaDRAFT_3193</name>
</gene>
<evidence type="ECO:0000313" key="2">
    <source>
        <dbReference type="Proteomes" id="UP000005459"/>
    </source>
</evidence>
<evidence type="ECO:0000313" key="1">
    <source>
        <dbReference type="EMBL" id="EGV17648.1"/>
    </source>
</evidence>
<proteinExistence type="predicted"/>
<protein>
    <submittedName>
        <fullName evidence="1">Uncharacterized protein</fullName>
    </submittedName>
</protein>
<keyword evidence="2" id="KW-1185">Reference proteome</keyword>
<organism evidence="1 2">
    <name type="scientific">Thiocapsa marina 5811</name>
    <dbReference type="NCBI Taxonomy" id="768671"/>
    <lineage>
        <taxon>Bacteria</taxon>
        <taxon>Pseudomonadati</taxon>
        <taxon>Pseudomonadota</taxon>
        <taxon>Gammaproteobacteria</taxon>
        <taxon>Chromatiales</taxon>
        <taxon>Chromatiaceae</taxon>
        <taxon>Thiocapsa</taxon>
    </lineage>
</organism>
<dbReference type="AlphaFoldDB" id="F9UE91"/>
<reference evidence="1 2" key="1">
    <citation type="submission" date="2011-06" db="EMBL/GenBank/DDBJ databases">
        <title>The draft genome of Thiocapsa marina 5811.</title>
        <authorList>
            <consortium name="US DOE Joint Genome Institute (JGI-PGF)"/>
            <person name="Lucas S."/>
            <person name="Han J."/>
            <person name="Cheng J.-F."/>
            <person name="Goodwin L."/>
            <person name="Pitluck S."/>
            <person name="Peters L."/>
            <person name="Land M.L."/>
            <person name="Hauser L."/>
            <person name="Vogl K."/>
            <person name="Liu Z."/>
            <person name="Imhoff J."/>
            <person name="Thiel V."/>
            <person name="Frigaard N.-U."/>
            <person name="Bryant D."/>
            <person name="Woyke T.J."/>
        </authorList>
    </citation>
    <scope>NUCLEOTIDE SEQUENCE [LARGE SCALE GENOMIC DNA]</scope>
    <source>
        <strain evidence="1 2">5811</strain>
    </source>
</reference>
<name>F9UE91_9GAMM</name>
<sequence>MQLSDDSPRVTSHFVSRLIGSLIPVPPENATSHPGVTPGSSVPCRPHTPWYDGWVRNAFAAIVPARPCPVFGRPVHHGVASSMTARYFSASPSDSTSRWTPRPPVVSRQLTRLRLRLGRIRRFRLRARLDVSLSGGPGQRGVTPAFGYGAPYPGASGTSTHLIRALPGTPYGWLRLPTPSALVLAFYACSRVRRSFGTDCRISLVTALSRCEARHGLRLRGVAAHSP</sequence>
<dbReference type="EMBL" id="AFWV01000010">
    <property type="protein sequence ID" value="EGV17648.1"/>
    <property type="molecule type" value="Genomic_DNA"/>
</dbReference>